<dbReference type="Pfam" id="PF07748">
    <property type="entry name" value="Glyco_hydro_38C"/>
    <property type="match status" value="1"/>
</dbReference>
<evidence type="ECO:0000256" key="5">
    <source>
        <dbReference type="ARBA" id="ARBA00022801"/>
    </source>
</evidence>
<dbReference type="FunFam" id="2.70.98.30:FF:000001">
    <property type="entry name" value="alpha-mannosidase 2C1 isoform X2"/>
    <property type="match status" value="1"/>
</dbReference>
<dbReference type="FunFam" id="3.20.110.10:FF:000002">
    <property type="entry name" value="alpha-mannosidase 2C1 isoform X1"/>
    <property type="match status" value="1"/>
</dbReference>
<dbReference type="InterPro" id="IPR028995">
    <property type="entry name" value="Glyco_hydro_57/38_cen_sf"/>
</dbReference>
<dbReference type="InterPro" id="IPR037094">
    <property type="entry name" value="Glyco_hydro_38_cen_sf"/>
</dbReference>
<dbReference type="Pfam" id="PF17677">
    <property type="entry name" value="Glyco_hydro38C2"/>
    <property type="match status" value="1"/>
</dbReference>
<dbReference type="SUPFAM" id="SSF74650">
    <property type="entry name" value="Galactose mutarotase-like"/>
    <property type="match status" value="1"/>
</dbReference>
<keyword evidence="5" id="KW-0378">Hydrolase</keyword>
<dbReference type="Pfam" id="PF09261">
    <property type="entry name" value="Alpha-mann_mid"/>
    <property type="match status" value="1"/>
</dbReference>
<dbReference type="InterPro" id="IPR011330">
    <property type="entry name" value="Glyco_hydro/deAcase_b/a-brl"/>
</dbReference>
<dbReference type="RefSeq" id="WP_126013727.1">
    <property type="nucleotide sequence ID" value="NZ_CP034437.1"/>
</dbReference>
<evidence type="ECO:0000313" key="9">
    <source>
        <dbReference type="Proteomes" id="UP000272528"/>
    </source>
</evidence>
<dbReference type="Pfam" id="PF01074">
    <property type="entry name" value="Glyco_hydro_38N"/>
    <property type="match status" value="1"/>
</dbReference>
<sequence>MYRIHRFVRNLTERQWAEQVPLRDWNMRKVNYILPGQYEPIEGSEETSLLSDMKLDGKHGITYFLTKKITIPAEWEHGTAGLTVSGGGEGLLRVNGDSYQGLDRNHNFVPLYLDGVGHTPLLEIELYDPIPEPFDPLNNQETKAQPITQYDITLVRVNKPVQSLLRSVQAVYETMRLLPESDSDAARQQMLDLLYVTMREAEALTEAQWQSGERIAEIEQSLAARVREQFPAGPLQGKMHMVGQSHIDIAWLWPVRETVRKASRTFSTMTSLMEEYPDFVYSQSQPLLYAFVKEQDPALYAKIKRAIAEDRWELVGGMWIEPDLNIPSGESLVRQLLHGQLFYDEEFGKRATIEWLPDTFGYSASLPQILKLAGIDYFMTTKLNWNDTNKFPHELFRWVGIDGTPIISYLNHGVNEHTRPKDVKEHWEAYRQKDKLDELMLLYGHGDGGGGVTREMVEFVHRTELMPGLPVSRFSTAGAFFESVSKVEDTLPEWHGDLYLELHRGTLTTHGRNKRYNRKAEVLYRNAEVWGAFARLYAGASGDAALKALNKGWKLIMLNQFHDIIPGTAITESYVTSAAEYEEVFALGNQELDAALRAIAGQVSASASASDSGEGTPYVVFNSLGWERDETVLIEGGLELAGMSAFDEAGNLLKSDWIAGADGIKPALAVAVKGIPAFGYKTVWLKEAARAGNGGQVSSDLSVWETPHYKLEFNERGEITRLFDKAAEREVLQEGAKANELQFFHDRPLYWDAWDIDAKYEQHRAGEAELLERKVVVSGDALDMIRFEWRLNESHITQDLILYHNEKRIDFKTRVQWNESHKLLKVAFPVDVLATKATYEIPFGALERPTHRNTSWEQAQYEVCSHRWADVSEGGYGVSLLNDCKYGYDIKDSVLRLSLLRAPKWPDATADQGEHEFTYSLLPHEGDWRSADVVRRAAELNSPAIAVAGVSAGDTSEKALPAAQAMLQLDSRSVILDTVKQEERGAGTIMRFYESTGSRDRITLRLPATATQASIVNLLEEELEPCAIGADGTITLSFKPFEIKSIRVE</sequence>
<dbReference type="PANTHER" id="PTHR46017">
    <property type="entry name" value="ALPHA-MANNOSIDASE 2C1"/>
    <property type="match status" value="1"/>
</dbReference>
<feature type="domain" description="Glycoside hydrolase family 38 central" evidence="7">
    <location>
        <begin position="501"/>
        <end position="581"/>
    </location>
</feature>
<dbReference type="GO" id="GO:0030246">
    <property type="term" value="F:carbohydrate binding"/>
    <property type="evidence" value="ECO:0007669"/>
    <property type="project" value="InterPro"/>
</dbReference>
<dbReference type="InterPro" id="IPR041147">
    <property type="entry name" value="GH38_C"/>
</dbReference>
<dbReference type="CDD" id="cd10789">
    <property type="entry name" value="GH38N_AMII_ER_cytosolic"/>
    <property type="match status" value="1"/>
</dbReference>
<dbReference type="GO" id="GO:0006013">
    <property type="term" value="P:mannose metabolic process"/>
    <property type="evidence" value="ECO:0007669"/>
    <property type="project" value="InterPro"/>
</dbReference>
<dbReference type="Gene3D" id="2.60.40.2220">
    <property type="match status" value="1"/>
</dbReference>
<dbReference type="GO" id="GO:0009313">
    <property type="term" value="P:oligosaccharide catabolic process"/>
    <property type="evidence" value="ECO:0007669"/>
    <property type="project" value="TreeGrafter"/>
</dbReference>
<dbReference type="Gene3D" id="2.70.98.30">
    <property type="entry name" value="Golgi alpha-mannosidase II, domain 4"/>
    <property type="match status" value="1"/>
</dbReference>
<dbReference type="InterPro" id="IPR015341">
    <property type="entry name" value="Glyco_hydro_38_cen"/>
</dbReference>
<comment type="catalytic activity">
    <reaction evidence="1">
        <text>Hydrolysis of terminal, non-reducing alpha-D-mannose residues in alpha-D-mannosides.</text>
        <dbReference type="EC" id="3.2.1.24"/>
    </reaction>
</comment>
<dbReference type="SMART" id="SM00872">
    <property type="entry name" value="Alpha-mann_mid"/>
    <property type="match status" value="1"/>
</dbReference>
<evidence type="ECO:0000313" key="8">
    <source>
        <dbReference type="EMBL" id="AZN39294.1"/>
    </source>
</evidence>
<proteinExistence type="inferred from homology"/>
<gene>
    <name evidence="8" type="ORF">EJC50_06180</name>
</gene>
<dbReference type="InterPro" id="IPR011682">
    <property type="entry name" value="Glyco_hydro_38_C"/>
</dbReference>
<dbReference type="Proteomes" id="UP000272528">
    <property type="component" value="Chromosome"/>
</dbReference>
<dbReference type="PANTHER" id="PTHR46017:SF1">
    <property type="entry name" value="ALPHA-MANNOSIDASE 2C1"/>
    <property type="match status" value="1"/>
</dbReference>
<protein>
    <recommendedName>
        <fullName evidence="3">alpha-mannosidase</fullName>
        <ecNumber evidence="3">3.2.1.24</ecNumber>
    </recommendedName>
</protein>
<dbReference type="EC" id="3.2.1.24" evidence="3"/>
<evidence type="ECO:0000256" key="2">
    <source>
        <dbReference type="ARBA" id="ARBA00009792"/>
    </source>
</evidence>
<accession>A0A3Q8X423</accession>
<evidence type="ECO:0000259" key="7">
    <source>
        <dbReference type="SMART" id="SM00872"/>
    </source>
</evidence>
<keyword evidence="6" id="KW-0326">Glycosidase</keyword>
<dbReference type="InterPro" id="IPR000602">
    <property type="entry name" value="Glyco_hydro_38_N"/>
</dbReference>
<dbReference type="GO" id="GO:0004559">
    <property type="term" value="F:alpha-mannosidase activity"/>
    <property type="evidence" value="ECO:0007669"/>
    <property type="project" value="UniProtKB-EC"/>
</dbReference>
<dbReference type="InterPro" id="IPR011013">
    <property type="entry name" value="Gal_mutarotase_sf_dom"/>
</dbReference>
<evidence type="ECO:0000256" key="4">
    <source>
        <dbReference type="ARBA" id="ARBA00022723"/>
    </source>
</evidence>
<comment type="similarity">
    <text evidence="2">Belongs to the glycosyl hydrolase 38 family.</text>
</comment>
<evidence type="ECO:0000256" key="3">
    <source>
        <dbReference type="ARBA" id="ARBA00012752"/>
    </source>
</evidence>
<dbReference type="OrthoDB" id="9772207at2"/>
<dbReference type="AlphaFoldDB" id="A0A3Q8X423"/>
<dbReference type="KEGG" id="palb:EJC50_06180"/>
<keyword evidence="4" id="KW-0479">Metal-binding</keyword>
<dbReference type="InterPro" id="IPR027291">
    <property type="entry name" value="Glyco_hydro_38_N_sf"/>
</dbReference>
<dbReference type="Gene3D" id="3.20.110.10">
    <property type="entry name" value="Glycoside hydrolase 38, N terminal domain"/>
    <property type="match status" value="1"/>
</dbReference>
<dbReference type="SUPFAM" id="SSF88688">
    <property type="entry name" value="Families 57/38 glycoside transferase middle domain"/>
    <property type="match status" value="1"/>
</dbReference>
<dbReference type="SUPFAM" id="SSF88713">
    <property type="entry name" value="Glycoside hydrolase/deacetylase"/>
    <property type="match status" value="1"/>
</dbReference>
<evidence type="ECO:0000256" key="6">
    <source>
        <dbReference type="ARBA" id="ARBA00023295"/>
    </source>
</evidence>
<dbReference type="Gene3D" id="1.20.1270.50">
    <property type="entry name" value="Glycoside hydrolase family 38, central domain"/>
    <property type="match status" value="1"/>
</dbReference>
<evidence type="ECO:0000256" key="1">
    <source>
        <dbReference type="ARBA" id="ARBA00000365"/>
    </source>
</evidence>
<reference evidence="9" key="1">
    <citation type="submission" date="2018-12" db="EMBL/GenBank/DDBJ databases">
        <title>Genome sequence of Peanibacillus sp.</title>
        <authorList>
            <person name="Subramani G."/>
            <person name="Srinivasan S."/>
            <person name="Kim M.K."/>
        </authorList>
    </citation>
    <scope>NUCLEOTIDE SEQUENCE [LARGE SCALE GENOMIC DNA]</scope>
    <source>
        <strain evidence="9">18JY67-1</strain>
    </source>
</reference>
<keyword evidence="9" id="KW-1185">Reference proteome</keyword>
<dbReference type="EMBL" id="CP034437">
    <property type="protein sequence ID" value="AZN39294.1"/>
    <property type="molecule type" value="Genomic_DNA"/>
</dbReference>
<dbReference type="FunFam" id="1.20.1270.50:FF:000004">
    <property type="entry name" value="alpha-mannosidase 2C1 isoform X1"/>
    <property type="match status" value="1"/>
</dbReference>
<dbReference type="GO" id="GO:0046872">
    <property type="term" value="F:metal ion binding"/>
    <property type="evidence" value="ECO:0007669"/>
    <property type="project" value="UniProtKB-KW"/>
</dbReference>
<organism evidence="8 9">
    <name type="scientific">Paenibacillus albus</name>
    <dbReference type="NCBI Taxonomy" id="2495582"/>
    <lineage>
        <taxon>Bacteria</taxon>
        <taxon>Bacillati</taxon>
        <taxon>Bacillota</taxon>
        <taxon>Bacilli</taxon>
        <taxon>Bacillales</taxon>
        <taxon>Paenibacillaceae</taxon>
        <taxon>Paenibacillus</taxon>
    </lineage>
</organism>
<name>A0A3Q8X423_9BACL</name>